<dbReference type="OrthoDB" id="10031947at2759"/>
<accession>A0A5N6U2H4</accession>
<keyword evidence="3" id="KW-0238">DNA-binding</keyword>
<dbReference type="PANTHER" id="PTHR47171:SF6">
    <property type="entry name" value="SPECIFIC TRANSCRIPTION FACTOR, PUTATIVE (AFU_ORTHOLOGUE AFUA_2G06130)-RELATED"/>
    <property type="match status" value="1"/>
</dbReference>
<keyword evidence="4" id="KW-0804">Transcription</keyword>
<protein>
    <recommendedName>
        <fullName evidence="7">Xylanolytic transcriptional activator regulatory domain-containing protein</fullName>
    </recommendedName>
</protein>
<feature type="compositionally biased region" description="Basic and acidic residues" evidence="6">
    <location>
        <begin position="45"/>
        <end position="63"/>
    </location>
</feature>
<evidence type="ECO:0000256" key="1">
    <source>
        <dbReference type="ARBA" id="ARBA00022833"/>
    </source>
</evidence>
<organism evidence="8 9">
    <name type="scientific">Aspergillus avenaceus</name>
    <dbReference type="NCBI Taxonomy" id="36643"/>
    <lineage>
        <taxon>Eukaryota</taxon>
        <taxon>Fungi</taxon>
        <taxon>Dikarya</taxon>
        <taxon>Ascomycota</taxon>
        <taxon>Pezizomycotina</taxon>
        <taxon>Eurotiomycetes</taxon>
        <taxon>Eurotiomycetidae</taxon>
        <taxon>Eurotiales</taxon>
        <taxon>Aspergillaceae</taxon>
        <taxon>Aspergillus</taxon>
        <taxon>Aspergillus subgen. Circumdati</taxon>
    </lineage>
</organism>
<dbReference type="GO" id="GO:0008270">
    <property type="term" value="F:zinc ion binding"/>
    <property type="evidence" value="ECO:0007669"/>
    <property type="project" value="InterPro"/>
</dbReference>
<keyword evidence="5" id="KW-0539">Nucleus</keyword>
<sequence>MRHHICQPMELTFLIGQDGKNIKREHSRRACSPCRQRKKRCLHTTSEHRSTPRRQGQTDDARSQHGALSNPSPCARGRAEQPSPTVEEQQQIAPRRPSASELGDNAEGKESDVHPFVGNTNPVLTMLENPDSRNQRHHLRRGNVGAWLSDEIIASQSNKSRSPPTLEGVLGRSINGILPPRASQEVLVDLYFHRIHPVLPMLNEDLVRSEFSNDTIPLPLLQSICLVASKDRRAVSFLRLGSDQSLLSHERFGALLYQEVVGNMPKREERKRVLGIQILALISLHEWGPHGSEDCSLNLTQAIHHAQTIGLHLARPGKEWDIHMKALFWCLWSLDRWSAVVNGRPIMLHDRDIGQDVTDIVPQFQPPFRLWLLLAHRLGEVIKFYRPMMRADSEQDPEIFTFEDAVKASDAWNVNTEILSSLELFHHAIVILSTHSKGLQGRSHSQISRIRQNHSILSITALCRSTQMADLLPISIAAYTFSLALSVTYIQFKEAKLNSAKLVAKQNIELFYERLAEFSDTWWLAAVMMRLGRQALDGIQRRLTHEQPDRFIPGLSRSHTETGTHSLHAIRDTSESDDLTTAYSGVAQGLRGAHGNINTMYSSDFGNQMNDPVMSFAEDEFFDAFLENFADVNFPSASGEYFDWDAYLSVRQ</sequence>
<evidence type="ECO:0000256" key="6">
    <source>
        <dbReference type="SAM" id="MobiDB-lite"/>
    </source>
</evidence>
<dbReference type="PANTHER" id="PTHR47171">
    <property type="entry name" value="FARA-RELATED"/>
    <property type="match status" value="1"/>
</dbReference>
<gene>
    <name evidence="8" type="ORF">BDV25DRAFT_150493</name>
</gene>
<keyword evidence="1" id="KW-0862">Zinc</keyword>
<reference evidence="8 9" key="1">
    <citation type="submission" date="2019-04" db="EMBL/GenBank/DDBJ databases">
        <title>Friends and foes A comparative genomics study of 23 Aspergillus species from section Flavi.</title>
        <authorList>
            <consortium name="DOE Joint Genome Institute"/>
            <person name="Kjaerbolling I."/>
            <person name="Vesth T."/>
            <person name="Frisvad J.C."/>
            <person name="Nybo J.L."/>
            <person name="Theobald S."/>
            <person name="Kildgaard S."/>
            <person name="Isbrandt T."/>
            <person name="Kuo A."/>
            <person name="Sato A."/>
            <person name="Lyhne E.K."/>
            <person name="Kogle M.E."/>
            <person name="Wiebenga A."/>
            <person name="Kun R.S."/>
            <person name="Lubbers R.J."/>
            <person name="Makela M.R."/>
            <person name="Barry K."/>
            <person name="Chovatia M."/>
            <person name="Clum A."/>
            <person name="Daum C."/>
            <person name="Haridas S."/>
            <person name="He G."/>
            <person name="LaButti K."/>
            <person name="Lipzen A."/>
            <person name="Mondo S."/>
            <person name="Riley R."/>
            <person name="Salamov A."/>
            <person name="Simmons B.A."/>
            <person name="Magnuson J.K."/>
            <person name="Henrissat B."/>
            <person name="Mortensen U.H."/>
            <person name="Larsen T.O."/>
            <person name="Devries R.P."/>
            <person name="Grigoriev I.V."/>
            <person name="Machida M."/>
            <person name="Baker S.E."/>
            <person name="Andersen M.R."/>
        </authorList>
    </citation>
    <scope>NUCLEOTIDE SEQUENCE [LARGE SCALE GENOMIC DNA]</scope>
    <source>
        <strain evidence="8 9">IBT 18842</strain>
    </source>
</reference>
<dbReference type="SMART" id="SM00906">
    <property type="entry name" value="Fungal_trans"/>
    <property type="match status" value="1"/>
</dbReference>
<keyword evidence="2" id="KW-0805">Transcription regulation</keyword>
<dbReference type="CDD" id="cd12148">
    <property type="entry name" value="fungal_TF_MHR"/>
    <property type="match status" value="1"/>
</dbReference>
<name>A0A5N6U2H4_ASPAV</name>
<feature type="domain" description="Xylanolytic transcriptional activator regulatory" evidence="7">
    <location>
        <begin position="295"/>
        <end position="364"/>
    </location>
</feature>
<dbReference type="InterPro" id="IPR001138">
    <property type="entry name" value="Zn2Cys6_DnaBD"/>
</dbReference>
<feature type="compositionally biased region" description="Basic residues" evidence="6">
    <location>
        <begin position="23"/>
        <end position="42"/>
    </location>
</feature>
<keyword evidence="9" id="KW-1185">Reference proteome</keyword>
<dbReference type="GO" id="GO:0003677">
    <property type="term" value="F:DNA binding"/>
    <property type="evidence" value="ECO:0007669"/>
    <property type="project" value="UniProtKB-KW"/>
</dbReference>
<dbReference type="EMBL" id="ML742048">
    <property type="protein sequence ID" value="KAE8152742.1"/>
    <property type="molecule type" value="Genomic_DNA"/>
</dbReference>
<evidence type="ECO:0000313" key="8">
    <source>
        <dbReference type="EMBL" id="KAE8152742.1"/>
    </source>
</evidence>
<evidence type="ECO:0000313" key="9">
    <source>
        <dbReference type="Proteomes" id="UP000325780"/>
    </source>
</evidence>
<dbReference type="CDD" id="cd00067">
    <property type="entry name" value="GAL4"/>
    <property type="match status" value="1"/>
</dbReference>
<dbReference type="InterPro" id="IPR052073">
    <property type="entry name" value="Amide_Lactam_Regulators"/>
</dbReference>
<proteinExistence type="predicted"/>
<evidence type="ECO:0000259" key="7">
    <source>
        <dbReference type="SMART" id="SM00906"/>
    </source>
</evidence>
<dbReference type="Pfam" id="PF04082">
    <property type="entry name" value="Fungal_trans"/>
    <property type="match status" value="1"/>
</dbReference>
<evidence type="ECO:0000256" key="2">
    <source>
        <dbReference type="ARBA" id="ARBA00023015"/>
    </source>
</evidence>
<dbReference type="GO" id="GO:0000981">
    <property type="term" value="F:DNA-binding transcription factor activity, RNA polymerase II-specific"/>
    <property type="evidence" value="ECO:0007669"/>
    <property type="project" value="InterPro"/>
</dbReference>
<dbReference type="GO" id="GO:0006351">
    <property type="term" value="P:DNA-templated transcription"/>
    <property type="evidence" value="ECO:0007669"/>
    <property type="project" value="InterPro"/>
</dbReference>
<feature type="compositionally biased region" description="Polar residues" evidence="6">
    <location>
        <begin position="82"/>
        <end position="92"/>
    </location>
</feature>
<evidence type="ECO:0000256" key="4">
    <source>
        <dbReference type="ARBA" id="ARBA00023163"/>
    </source>
</evidence>
<feature type="region of interest" description="Disordered" evidence="6">
    <location>
        <begin position="23"/>
        <end position="120"/>
    </location>
</feature>
<evidence type="ECO:0000256" key="3">
    <source>
        <dbReference type="ARBA" id="ARBA00023125"/>
    </source>
</evidence>
<dbReference type="AlphaFoldDB" id="A0A5N6U2H4"/>
<dbReference type="InterPro" id="IPR007219">
    <property type="entry name" value="XnlR_reg_dom"/>
</dbReference>
<evidence type="ECO:0000256" key="5">
    <source>
        <dbReference type="ARBA" id="ARBA00023242"/>
    </source>
</evidence>
<dbReference type="Proteomes" id="UP000325780">
    <property type="component" value="Unassembled WGS sequence"/>
</dbReference>